<name>A0A6J7NS83_9ZZZZ</name>
<organism evidence="2">
    <name type="scientific">freshwater metagenome</name>
    <dbReference type="NCBI Taxonomy" id="449393"/>
    <lineage>
        <taxon>unclassified sequences</taxon>
        <taxon>metagenomes</taxon>
        <taxon>ecological metagenomes</taxon>
    </lineage>
</organism>
<keyword evidence="1" id="KW-0472">Membrane</keyword>
<dbReference type="EMBL" id="CAFBOM010000232">
    <property type="protein sequence ID" value="CAB4996340.1"/>
    <property type="molecule type" value="Genomic_DNA"/>
</dbReference>
<keyword evidence="1" id="KW-1133">Transmembrane helix</keyword>
<accession>A0A6J7NS83</accession>
<evidence type="ECO:0000313" key="2">
    <source>
        <dbReference type="EMBL" id="CAB4996340.1"/>
    </source>
</evidence>
<sequence length="141" mass="14558">MTFARDSPPSSRSAKSMISLVLSVASLVVSLLLAFAQYVAAILLGMVTSEPSNPAYAGVAFFCVFAGIAALAFALPVASLIVSRRARRDIERSDGAMSGMPLAVTARVIAVIVIVLLLLFEAFVALSFAGICSLDGCSAAN</sequence>
<feature type="transmembrane region" description="Helical" evidence="1">
    <location>
        <begin position="20"/>
        <end position="47"/>
    </location>
</feature>
<protein>
    <submittedName>
        <fullName evidence="2">Unannotated protein</fullName>
    </submittedName>
</protein>
<proteinExistence type="predicted"/>
<gene>
    <name evidence="2" type="ORF">UFOPK3957_01306</name>
</gene>
<keyword evidence="1" id="KW-0812">Transmembrane</keyword>
<dbReference type="AlphaFoldDB" id="A0A6J7NS83"/>
<evidence type="ECO:0000256" key="1">
    <source>
        <dbReference type="SAM" id="Phobius"/>
    </source>
</evidence>
<feature type="transmembrane region" description="Helical" evidence="1">
    <location>
        <begin position="59"/>
        <end position="83"/>
    </location>
</feature>
<feature type="transmembrane region" description="Helical" evidence="1">
    <location>
        <begin position="104"/>
        <end position="131"/>
    </location>
</feature>
<reference evidence="2" key="1">
    <citation type="submission" date="2020-05" db="EMBL/GenBank/DDBJ databases">
        <authorList>
            <person name="Chiriac C."/>
            <person name="Salcher M."/>
            <person name="Ghai R."/>
            <person name="Kavagutti S V."/>
        </authorList>
    </citation>
    <scope>NUCLEOTIDE SEQUENCE</scope>
</reference>